<evidence type="ECO:0000313" key="2">
    <source>
        <dbReference type="EMBL" id="WZN60485.1"/>
    </source>
</evidence>
<organism evidence="2 3">
    <name type="scientific">Chloropicon roscoffensis</name>
    <dbReference type="NCBI Taxonomy" id="1461544"/>
    <lineage>
        <taxon>Eukaryota</taxon>
        <taxon>Viridiplantae</taxon>
        <taxon>Chlorophyta</taxon>
        <taxon>Chloropicophyceae</taxon>
        <taxon>Chloropicales</taxon>
        <taxon>Chloropicaceae</taxon>
        <taxon>Chloropicon</taxon>
    </lineage>
</organism>
<dbReference type="PANTHER" id="PTHR35133">
    <property type="entry name" value="PROTEIN EFFECTOR OF TRANSCRIPTION 2-RELATED"/>
    <property type="match status" value="1"/>
</dbReference>
<feature type="compositionally biased region" description="Polar residues" evidence="1">
    <location>
        <begin position="1"/>
        <end position="10"/>
    </location>
</feature>
<feature type="region of interest" description="Disordered" evidence="1">
    <location>
        <begin position="1"/>
        <end position="61"/>
    </location>
</feature>
<name>A0AAX4P4B6_9CHLO</name>
<dbReference type="GO" id="GO:0006355">
    <property type="term" value="P:regulation of DNA-templated transcription"/>
    <property type="evidence" value="ECO:0007669"/>
    <property type="project" value="InterPro"/>
</dbReference>
<reference evidence="2 3" key="1">
    <citation type="submission" date="2024-03" db="EMBL/GenBank/DDBJ databases">
        <title>Complete genome sequence of the green alga Chloropicon roscoffensis RCC1871.</title>
        <authorList>
            <person name="Lemieux C."/>
            <person name="Pombert J.-F."/>
            <person name="Otis C."/>
            <person name="Turmel M."/>
        </authorList>
    </citation>
    <scope>NUCLEOTIDE SEQUENCE [LARGE SCALE GENOMIC DNA]</scope>
    <source>
        <strain evidence="2 3">RCC1871</strain>
    </source>
</reference>
<protein>
    <submittedName>
        <fullName evidence="2">GIY-YIG domain-containing protein</fullName>
    </submittedName>
</protein>
<evidence type="ECO:0000313" key="3">
    <source>
        <dbReference type="Proteomes" id="UP001472866"/>
    </source>
</evidence>
<sequence length="234" mass="26706">MQVEQGTSNRPKPFQAHLGSGRPGKSPGKSQRASQSQNRSSGGGYGSFSGTQRGAGNEKPLREFTKTTPVFSWYWWLWRSSEWEVFLDGRSDRTFKGASSSRESSLSTKGLDCRPGVYEFCLMHPNSKKHFKVYAGMSGNVHKRHHSNYRVHGSHLLPQFERSLSQGYVVLRRVTYCKTKEKAKELESRLLASYDYPWNYMENGKKRHVSLVQDTCCCCFSLPVRVERQALYAC</sequence>
<dbReference type="Pfam" id="PF19239">
    <property type="entry name" value="GIY_YIG_domain"/>
    <property type="match status" value="1"/>
</dbReference>
<feature type="compositionally biased region" description="Low complexity" evidence="1">
    <location>
        <begin position="19"/>
        <end position="40"/>
    </location>
</feature>
<evidence type="ECO:0000256" key="1">
    <source>
        <dbReference type="SAM" id="MobiDB-lite"/>
    </source>
</evidence>
<dbReference type="PANTHER" id="PTHR35133:SF1">
    <property type="entry name" value="PROTEIN EFFECTOR OF TRANSCRIPTION 2-RELATED"/>
    <property type="match status" value="1"/>
</dbReference>
<proteinExistence type="predicted"/>
<gene>
    <name evidence="2" type="ORF">HKI87_03g20190</name>
</gene>
<dbReference type="Proteomes" id="UP001472866">
    <property type="component" value="Chromosome 03"/>
</dbReference>
<dbReference type="InterPro" id="IPR038909">
    <property type="entry name" value="Effector_transcript"/>
</dbReference>
<dbReference type="GO" id="GO:0003677">
    <property type="term" value="F:DNA binding"/>
    <property type="evidence" value="ECO:0007669"/>
    <property type="project" value="InterPro"/>
</dbReference>
<keyword evidence="3" id="KW-1185">Reference proteome</keyword>
<accession>A0AAX4P4B6</accession>
<dbReference type="EMBL" id="CP151503">
    <property type="protein sequence ID" value="WZN60485.1"/>
    <property type="molecule type" value="Genomic_DNA"/>
</dbReference>
<dbReference type="AlphaFoldDB" id="A0AAX4P4B6"/>